<dbReference type="GO" id="GO:0005634">
    <property type="term" value="C:nucleus"/>
    <property type="evidence" value="ECO:0007669"/>
    <property type="project" value="TreeGrafter"/>
</dbReference>
<dbReference type="GO" id="GO:0005975">
    <property type="term" value="P:carbohydrate metabolic process"/>
    <property type="evidence" value="ECO:0007669"/>
    <property type="project" value="InterPro"/>
</dbReference>
<evidence type="ECO:0000313" key="4">
    <source>
        <dbReference type="Proteomes" id="UP000009168"/>
    </source>
</evidence>
<sequence>MNTLKTFLFTITGFFSTASAKKNFIQVKDEANYSYFQSSVNDLLTYDIMSLTQYKKHLYQKFIDALTEQDKMQVISYYRINKDAKFENEYENLQQQMSIHDTQTSYSYLPNKSKKQWHVNFADQHLFGFYNTNLFAQDEIQCAEHPLLSHVRSAAQYLGNRVAPLTIENGPTPILIKDVHRLGFVNIMPTKENRNGIYGNNFAKASLDYIDRMSQQIINDKPLTNFIAMAALGYGSGTYQTYEIEFLFQTAKNSFSLAKELSGDMEVELHTGNWGCGAFGNNRQLIASIQLFAAHLSGIENIVYHTFDEQGKKGFEQGKKIYENFLRDIKINNCESPNFQLDQQFIMYLSKQNFQWGYSDGN</sequence>
<dbReference type="Pfam" id="PF05028">
    <property type="entry name" value="PARG_cat_C"/>
    <property type="match status" value="1"/>
</dbReference>
<protein>
    <submittedName>
        <fullName evidence="3">Poly (ADP-ribose) glycohydrolase</fullName>
    </submittedName>
</protein>
<evidence type="ECO:0000259" key="2">
    <source>
        <dbReference type="Pfam" id="PF05028"/>
    </source>
</evidence>
<dbReference type="HOGENOM" id="CLU_073600_0_0_1"/>
<dbReference type="InParanoid" id="Q22F10"/>
<dbReference type="EMBL" id="GG662544">
    <property type="protein sequence ID" value="EAR83865.2"/>
    <property type="molecule type" value="Genomic_DNA"/>
</dbReference>
<dbReference type="GO" id="GO:0004649">
    <property type="term" value="F:poly(ADP-ribose) glycohydrolase activity"/>
    <property type="evidence" value="ECO:0007669"/>
    <property type="project" value="InterPro"/>
</dbReference>
<gene>
    <name evidence="3" type="ORF">TTHERM_00822030</name>
</gene>
<dbReference type="RefSeq" id="XP_001031528.2">
    <property type="nucleotide sequence ID" value="XM_001031528.2"/>
</dbReference>
<feature type="signal peptide" evidence="1">
    <location>
        <begin position="1"/>
        <end position="20"/>
    </location>
</feature>
<dbReference type="OrthoDB" id="1937899at2759"/>
<evidence type="ECO:0000256" key="1">
    <source>
        <dbReference type="SAM" id="SignalP"/>
    </source>
</evidence>
<dbReference type="InterPro" id="IPR046372">
    <property type="entry name" value="PARG_cat_C"/>
</dbReference>
<dbReference type="GO" id="GO:0005737">
    <property type="term" value="C:cytoplasm"/>
    <property type="evidence" value="ECO:0007669"/>
    <property type="project" value="TreeGrafter"/>
</dbReference>
<dbReference type="eggNOG" id="ENOG502S38Q">
    <property type="taxonomic scope" value="Eukaryota"/>
</dbReference>
<dbReference type="PANTHER" id="PTHR12837:SF0">
    <property type="entry name" value="POLY(ADP-RIBOSE) GLYCOHYDROLASE"/>
    <property type="match status" value="1"/>
</dbReference>
<feature type="chain" id="PRO_5004200952" evidence="1">
    <location>
        <begin position="21"/>
        <end position="362"/>
    </location>
</feature>
<dbReference type="AlphaFoldDB" id="Q22F10"/>
<accession>Q22F10</accession>
<feature type="domain" description="PARG catalytic Macro" evidence="2">
    <location>
        <begin position="198"/>
        <end position="310"/>
    </location>
</feature>
<dbReference type="KEGG" id="tet:TTHERM_00822030"/>
<evidence type="ECO:0000313" key="3">
    <source>
        <dbReference type="EMBL" id="EAR83865.2"/>
    </source>
</evidence>
<dbReference type="InterPro" id="IPR007724">
    <property type="entry name" value="Poly_GlycHdrlase"/>
</dbReference>
<organism evidence="3 4">
    <name type="scientific">Tetrahymena thermophila (strain SB210)</name>
    <dbReference type="NCBI Taxonomy" id="312017"/>
    <lineage>
        <taxon>Eukaryota</taxon>
        <taxon>Sar</taxon>
        <taxon>Alveolata</taxon>
        <taxon>Ciliophora</taxon>
        <taxon>Intramacronucleata</taxon>
        <taxon>Oligohymenophorea</taxon>
        <taxon>Hymenostomatida</taxon>
        <taxon>Tetrahymenina</taxon>
        <taxon>Tetrahymenidae</taxon>
        <taxon>Tetrahymena</taxon>
    </lineage>
</organism>
<dbReference type="GO" id="GO:1990966">
    <property type="term" value="P:ATP generation from poly-ADP-D-ribose"/>
    <property type="evidence" value="ECO:0007669"/>
    <property type="project" value="TreeGrafter"/>
</dbReference>
<dbReference type="GO" id="GO:0006282">
    <property type="term" value="P:regulation of DNA repair"/>
    <property type="evidence" value="ECO:0007669"/>
    <property type="project" value="InterPro"/>
</dbReference>
<keyword evidence="1" id="KW-0732">Signal</keyword>
<name>Q22F10_TETTS</name>
<dbReference type="GeneID" id="7835530"/>
<dbReference type="Proteomes" id="UP000009168">
    <property type="component" value="Unassembled WGS sequence"/>
</dbReference>
<dbReference type="PANTHER" id="PTHR12837">
    <property type="entry name" value="POLY ADP-RIBOSE GLYCOHYDROLASE"/>
    <property type="match status" value="1"/>
</dbReference>
<dbReference type="GO" id="GO:0009225">
    <property type="term" value="P:nucleotide-sugar metabolic process"/>
    <property type="evidence" value="ECO:0007669"/>
    <property type="project" value="TreeGrafter"/>
</dbReference>
<keyword evidence="4" id="KW-1185">Reference proteome</keyword>
<reference evidence="4" key="1">
    <citation type="journal article" date="2006" name="PLoS Biol.">
        <title>Macronuclear genome sequence of the ciliate Tetrahymena thermophila, a model eukaryote.</title>
        <authorList>
            <person name="Eisen J.A."/>
            <person name="Coyne R.S."/>
            <person name="Wu M."/>
            <person name="Wu D."/>
            <person name="Thiagarajan M."/>
            <person name="Wortman J.R."/>
            <person name="Badger J.H."/>
            <person name="Ren Q."/>
            <person name="Amedeo P."/>
            <person name="Jones K.M."/>
            <person name="Tallon L.J."/>
            <person name="Delcher A.L."/>
            <person name="Salzberg S.L."/>
            <person name="Silva J.C."/>
            <person name="Haas B.J."/>
            <person name="Majoros W.H."/>
            <person name="Farzad M."/>
            <person name="Carlton J.M."/>
            <person name="Smith R.K. Jr."/>
            <person name="Garg J."/>
            <person name="Pearlman R.E."/>
            <person name="Karrer K.M."/>
            <person name="Sun L."/>
            <person name="Manning G."/>
            <person name="Elde N.C."/>
            <person name="Turkewitz A.P."/>
            <person name="Asai D.J."/>
            <person name="Wilkes D.E."/>
            <person name="Wang Y."/>
            <person name="Cai H."/>
            <person name="Collins K."/>
            <person name="Stewart B.A."/>
            <person name="Lee S.R."/>
            <person name="Wilamowska K."/>
            <person name="Weinberg Z."/>
            <person name="Ruzzo W.L."/>
            <person name="Wloga D."/>
            <person name="Gaertig J."/>
            <person name="Frankel J."/>
            <person name="Tsao C.-C."/>
            <person name="Gorovsky M.A."/>
            <person name="Keeling P.J."/>
            <person name="Waller R.F."/>
            <person name="Patron N.J."/>
            <person name="Cherry J.M."/>
            <person name="Stover N.A."/>
            <person name="Krieger C.J."/>
            <person name="del Toro C."/>
            <person name="Ryder H.F."/>
            <person name="Williamson S.C."/>
            <person name="Barbeau R.A."/>
            <person name="Hamilton E.P."/>
            <person name="Orias E."/>
        </authorList>
    </citation>
    <scope>NUCLEOTIDE SEQUENCE [LARGE SCALE GENOMIC DNA]</scope>
    <source>
        <strain evidence="4">SB210</strain>
    </source>
</reference>
<proteinExistence type="predicted"/>